<comment type="cofactor">
    <cofactor evidence="9">
        <name>Mg(2+)</name>
        <dbReference type="ChEBI" id="CHEBI:18420"/>
    </cofactor>
</comment>
<feature type="binding site" evidence="9">
    <location>
        <position position="87"/>
    </location>
    <ligand>
        <name>substrate</name>
    </ligand>
</feature>
<dbReference type="NCBIfam" id="TIGR01510">
    <property type="entry name" value="coaD_prev_kdtB"/>
    <property type="match status" value="1"/>
</dbReference>
<protein>
    <recommendedName>
        <fullName evidence="9">Phosphopantetheine adenylyltransferase</fullName>
        <ecNumber evidence="9">2.7.7.3</ecNumber>
    </recommendedName>
    <alternativeName>
        <fullName evidence="9">Dephospho-CoA pyrophosphorylase</fullName>
    </alternativeName>
    <alternativeName>
        <fullName evidence="9">Pantetheine-phosphate adenylyltransferase</fullName>
        <shortName evidence="9">PPAT</shortName>
    </alternativeName>
</protein>
<dbReference type="PRINTS" id="PR01020">
    <property type="entry name" value="LPSBIOSNTHSS"/>
</dbReference>
<name>A0ABT6XZA2_ALISE</name>
<evidence type="ECO:0000259" key="10">
    <source>
        <dbReference type="Pfam" id="PF01467"/>
    </source>
</evidence>
<evidence type="ECO:0000256" key="9">
    <source>
        <dbReference type="HAMAP-Rule" id="MF_00151"/>
    </source>
</evidence>
<accession>A0ABT6XZA2</accession>
<keyword evidence="7 9" id="KW-0173">Coenzyme A biosynthesis</keyword>
<feature type="domain" description="Cytidyltransferase-like" evidence="10">
    <location>
        <begin position="5"/>
        <end position="132"/>
    </location>
</feature>
<feature type="binding site" evidence="9">
    <location>
        <begin position="9"/>
        <end position="10"/>
    </location>
    <ligand>
        <name>ATP</name>
        <dbReference type="ChEBI" id="CHEBI:30616"/>
    </ligand>
</feature>
<dbReference type="PANTHER" id="PTHR21342:SF1">
    <property type="entry name" value="PHOSPHOPANTETHEINE ADENYLYLTRANSFERASE"/>
    <property type="match status" value="1"/>
</dbReference>
<comment type="caution">
    <text evidence="11">The sequence shown here is derived from an EMBL/GenBank/DDBJ whole genome shotgun (WGS) entry which is preliminary data.</text>
</comment>
<dbReference type="SUPFAM" id="SSF52374">
    <property type="entry name" value="Nucleotidylyl transferase"/>
    <property type="match status" value="1"/>
</dbReference>
<gene>
    <name evidence="9 11" type="primary">coaD</name>
    <name evidence="11" type="ORF">QID03_07100</name>
</gene>
<feature type="binding site" evidence="9">
    <location>
        <position position="17"/>
    </location>
    <ligand>
        <name>ATP</name>
        <dbReference type="ChEBI" id="CHEBI:30616"/>
    </ligand>
</feature>
<organism evidence="11 12">
    <name type="scientific">Alicyclobacillus sendaiensis PA2</name>
    <dbReference type="NCBI Taxonomy" id="3029425"/>
    <lineage>
        <taxon>Bacteria</taxon>
        <taxon>Bacillati</taxon>
        <taxon>Bacillota</taxon>
        <taxon>Bacilli</taxon>
        <taxon>Bacillales</taxon>
        <taxon>Alicyclobacillaceae</taxon>
        <taxon>Alicyclobacillus</taxon>
    </lineage>
</organism>
<evidence type="ECO:0000256" key="2">
    <source>
        <dbReference type="ARBA" id="ARBA00022679"/>
    </source>
</evidence>
<feature type="binding site" evidence="9">
    <location>
        <begin position="88"/>
        <end position="90"/>
    </location>
    <ligand>
        <name>ATP</name>
        <dbReference type="ChEBI" id="CHEBI:30616"/>
    </ligand>
</feature>
<dbReference type="NCBIfam" id="TIGR00125">
    <property type="entry name" value="cyt_tran_rel"/>
    <property type="match status" value="1"/>
</dbReference>
<feature type="binding site" evidence="9">
    <location>
        <begin position="123"/>
        <end position="129"/>
    </location>
    <ligand>
        <name>ATP</name>
        <dbReference type="ChEBI" id="CHEBI:30616"/>
    </ligand>
</feature>
<evidence type="ECO:0000256" key="5">
    <source>
        <dbReference type="ARBA" id="ARBA00022840"/>
    </source>
</evidence>
<comment type="similarity">
    <text evidence="9">Belongs to the bacterial CoaD family.</text>
</comment>
<keyword evidence="1 9" id="KW-0963">Cytoplasm</keyword>
<proteinExistence type="inferred from homology"/>
<keyword evidence="2 9" id="KW-0808">Transferase</keyword>
<evidence type="ECO:0000313" key="12">
    <source>
        <dbReference type="Proteomes" id="UP001529245"/>
    </source>
</evidence>
<dbReference type="InterPro" id="IPR001980">
    <property type="entry name" value="PPAT"/>
</dbReference>
<dbReference type="EMBL" id="JASGCB010000009">
    <property type="protein sequence ID" value="MDI9259954.1"/>
    <property type="molecule type" value="Genomic_DNA"/>
</dbReference>
<comment type="function">
    <text evidence="9">Reversibly transfers an adenylyl group from ATP to 4'-phosphopantetheine, yielding dephospho-CoA (dPCoA) and pyrophosphate.</text>
</comment>
<evidence type="ECO:0000256" key="6">
    <source>
        <dbReference type="ARBA" id="ARBA00022842"/>
    </source>
</evidence>
<feature type="binding site" evidence="9">
    <location>
        <position position="41"/>
    </location>
    <ligand>
        <name>substrate</name>
    </ligand>
</feature>
<evidence type="ECO:0000256" key="3">
    <source>
        <dbReference type="ARBA" id="ARBA00022695"/>
    </source>
</evidence>
<feature type="binding site" evidence="9">
    <location>
        <position position="73"/>
    </location>
    <ligand>
        <name>substrate</name>
    </ligand>
</feature>
<evidence type="ECO:0000256" key="4">
    <source>
        <dbReference type="ARBA" id="ARBA00022741"/>
    </source>
</evidence>
<keyword evidence="3 9" id="KW-0548">Nucleotidyltransferase</keyword>
<keyword evidence="12" id="KW-1185">Reference proteome</keyword>
<sequence>MRKAVYPGTFDPITLGHVDVIAQVAPLFDELVVAVLHNPSKRPWFDLDERLDMIREAVLPYPHVRVDAFSGLLVDYCRSSGILCVVRGVRNHVDLQNEMAMAQMNRALCEDLVTLFVPTSPEWSFVSSSLVKDVAMHGGDVSRFVTPRVADALAERTGGLANRHV</sequence>
<dbReference type="CDD" id="cd02163">
    <property type="entry name" value="PPAT"/>
    <property type="match status" value="1"/>
</dbReference>
<comment type="pathway">
    <text evidence="9">Cofactor biosynthesis; coenzyme A biosynthesis; CoA from (R)-pantothenate: step 4/5.</text>
</comment>
<evidence type="ECO:0000256" key="7">
    <source>
        <dbReference type="ARBA" id="ARBA00022993"/>
    </source>
</evidence>
<comment type="subcellular location">
    <subcellularLocation>
        <location evidence="9">Cytoplasm</location>
    </subcellularLocation>
</comment>
<keyword evidence="4 9" id="KW-0547">Nucleotide-binding</keyword>
<dbReference type="InterPro" id="IPR014729">
    <property type="entry name" value="Rossmann-like_a/b/a_fold"/>
</dbReference>
<feature type="binding site" evidence="9">
    <location>
        <position position="98"/>
    </location>
    <ligand>
        <name>ATP</name>
        <dbReference type="ChEBI" id="CHEBI:30616"/>
    </ligand>
</feature>
<keyword evidence="6 9" id="KW-0460">Magnesium</keyword>
<dbReference type="EC" id="2.7.7.3" evidence="9"/>
<dbReference type="Proteomes" id="UP001529245">
    <property type="component" value="Unassembled WGS sequence"/>
</dbReference>
<dbReference type="RefSeq" id="WP_283203479.1">
    <property type="nucleotide sequence ID" value="NZ_JASGCB010000009.1"/>
</dbReference>
<evidence type="ECO:0000313" key="11">
    <source>
        <dbReference type="EMBL" id="MDI9259954.1"/>
    </source>
</evidence>
<dbReference type="GO" id="GO:0004595">
    <property type="term" value="F:pantetheine-phosphate adenylyltransferase activity"/>
    <property type="evidence" value="ECO:0007669"/>
    <property type="project" value="UniProtKB-EC"/>
</dbReference>
<dbReference type="HAMAP" id="MF_00151">
    <property type="entry name" value="PPAT_bact"/>
    <property type="match status" value="1"/>
</dbReference>
<dbReference type="Pfam" id="PF01467">
    <property type="entry name" value="CTP_transf_like"/>
    <property type="match status" value="1"/>
</dbReference>
<evidence type="ECO:0000256" key="1">
    <source>
        <dbReference type="ARBA" id="ARBA00022490"/>
    </source>
</evidence>
<comment type="subunit">
    <text evidence="9">Homohexamer.</text>
</comment>
<comment type="catalytic activity">
    <reaction evidence="8 9">
        <text>(R)-4'-phosphopantetheine + ATP + H(+) = 3'-dephospho-CoA + diphosphate</text>
        <dbReference type="Rhea" id="RHEA:19801"/>
        <dbReference type="ChEBI" id="CHEBI:15378"/>
        <dbReference type="ChEBI" id="CHEBI:30616"/>
        <dbReference type="ChEBI" id="CHEBI:33019"/>
        <dbReference type="ChEBI" id="CHEBI:57328"/>
        <dbReference type="ChEBI" id="CHEBI:61723"/>
        <dbReference type="EC" id="2.7.7.3"/>
    </reaction>
</comment>
<feature type="site" description="Transition state stabilizer" evidence="9">
    <location>
        <position position="17"/>
    </location>
</feature>
<dbReference type="PANTHER" id="PTHR21342">
    <property type="entry name" value="PHOSPHOPANTETHEINE ADENYLYLTRANSFERASE"/>
    <property type="match status" value="1"/>
</dbReference>
<dbReference type="Gene3D" id="3.40.50.620">
    <property type="entry name" value="HUPs"/>
    <property type="match status" value="1"/>
</dbReference>
<dbReference type="InterPro" id="IPR004821">
    <property type="entry name" value="Cyt_trans-like"/>
</dbReference>
<reference evidence="11 12" key="1">
    <citation type="submission" date="2023-04" db="EMBL/GenBank/DDBJ databases">
        <title>A. sendaiensis sub sp. chiapanensis a novel subspecie with specific adaptation in bacterial cell wall isolated from an active volcano.</title>
        <authorList>
            <person name="Alvarez Gutierrez P.E."/>
            <person name="Ortiz Cortes L.Y."/>
        </authorList>
    </citation>
    <scope>NUCLEOTIDE SEQUENCE [LARGE SCALE GENOMIC DNA]</scope>
    <source>
        <strain evidence="11 12">PA2</strain>
    </source>
</reference>
<evidence type="ECO:0000256" key="8">
    <source>
        <dbReference type="ARBA" id="ARBA00029346"/>
    </source>
</evidence>
<feature type="binding site" evidence="9">
    <location>
        <position position="9"/>
    </location>
    <ligand>
        <name>substrate</name>
    </ligand>
</feature>
<keyword evidence="5 9" id="KW-0067">ATP-binding</keyword>